<feature type="transmembrane region" description="Helical" evidence="1">
    <location>
        <begin position="126"/>
        <end position="143"/>
    </location>
</feature>
<evidence type="ECO:0000313" key="3">
    <source>
        <dbReference type="Proteomes" id="UP001162891"/>
    </source>
</evidence>
<proteinExistence type="predicted"/>
<name>A0ABN6N0P5_9BACT</name>
<keyword evidence="3" id="KW-1185">Reference proteome</keyword>
<gene>
    <name evidence="2" type="ORF">AMOR_57390</name>
</gene>
<feature type="transmembrane region" description="Helical" evidence="1">
    <location>
        <begin position="100"/>
        <end position="119"/>
    </location>
</feature>
<keyword evidence="1" id="KW-1133">Transmembrane helix</keyword>
<feature type="transmembrane region" description="Helical" evidence="1">
    <location>
        <begin position="20"/>
        <end position="48"/>
    </location>
</feature>
<feature type="transmembrane region" description="Helical" evidence="1">
    <location>
        <begin position="60"/>
        <end position="80"/>
    </location>
</feature>
<evidence type="ECO:0000313" key="2">
    <source>
        <dbReference type="EMBL" id="BDG06743.1"/>
    </source>
</evidence>
<dbReference type="Proteomes" id="UP001162891">
    <property type="component" value="Chromosome"/>
</dbReference>
<dbReference type="InterPro" id="IPR036938">
    <property type="entry name" value="PAP2/HPO_sf"/>
</dbReference>
<evidence type="ECO:0008006" key="4">
    <source>
        <dbReference type="Google" id="ProtNLM"/>
    </source>
</evidence>
<reference evidence="3" key="1">
    <citation type="journal article" date="2022" name="Int. J. Syst. Evol. Microbiol.">
        <title>Anaeromyxobacter oryzae sp. nov., Anaeromyxobacter diazotrophicus sp. nov. and Anaeromyxobacter paludicola sp. nov., isolated from paddy soils.</title>
        <authorList>
            <person name="Itoh H."/>
            <person name="Xu Z."/>
            <person name="Mise K."/>
            <person name="Masuda Y."/>
            <person name="Ushijima N."/>
            <person name="Hayakawa C."/>
            <person name="Shiratori Y."/>
            <person name="Senoo K."/>
        </authorList>
    </citation>
    <scope>NUCLEOTIDE SEQUENCE [LARGE SCALE GENOMIC DNA]</scope>
    <source>
        <strain evidence="3">Red232</strain>
    </source>
</reference>
<dbReference type="EMBL" id="AP025591">
    <property type="protein sequence ID" value="BDG06743.1"/>
    <property type="molecule type" value="Genomic_DNA"/>
</dbReference>
<evidence type="ECO:0000256" key="1">
    <source>
        <dbReference type="SAM" id="Phobius"/>
    </source>
</evidence>
<feature type="transmembrane region" description="Helical" evidence="1">
    <location>
        <begin position="149"/>
        <end position="171"/>
    </location>
</feature>
<organism evidence="2 3">
    <name type="scientific">Anaeromyxobacter oryzae</name>
    <dbReference type="NCBI Taxonomy" id="2918170"/>
    <lineage>
        <taxon>Bacteria</taxon>
        <taxon>Pseudomonadati</taxon>
        <taxon>Myxococcota</taxon>
        <taxon>Myxococcia</taxon>
        <taxon>Myxococcales</taxon>
        <taxon>Cystobacterineae</taxon>
        <taxon>Anaeromyxobacteraceae</taxon>
        <taxon>Anaeromyxobacter</taxon>
    </lineage>
</organism>
<accession>A0ABN6N0P5</accession>
<protein>
    <recommendedName>
        <fullName evidence="4">Phosphatidic acid phosphatase type 2/haloperoxidase domain-containing protein</fullName>
    </recommendedName>
</protein>
<sequence>MPPFFPQPPLDALAPGAPRWLDVALTAVTVACEPWALALIGVAVYSWLEREVPAVLKAAAPLVAALAAGGGLAFAARFAWAAPRLAGAGEGLAPLLHRVLPGAQVVGLGVFVAYSLLAYGRRAAPAAIGLAGLGGAARVWASPHWVSDLAGGGAAGALLGAVAYLIAVRLFPEGHLARLRAARRAPSAPPEAEAERPAS</sequence>
<dbReference type="SUPFAM" id="SSF48317">
    <property type="entry name" value="Acid phosphatase/Vanadium-dependent haloperoxidase"/>
    <property type="match status" value="1"/>
</dbReference>
<keyword evidence="1" id="KW-0472">Membrane</keyword>
<keyword evidence="1" id="KW-0812">Transmembrane</keyword>
<dbReference type="RefSeq" id="WP_248357221.1">
    <property type="nucleotide sequence ID" value="NZ_AP025591.1"/>
</dbReference>